<feature type="region of interest" description="Disordered" evidence="1">
    <location>
        <begin position="110"/>
        <end position="209"/>
    </location>
</feature>
<evidence type="ECO:0000313" key="3">
    <source>
        <dbReference type="Proteomes" id="UP001367508"/>
    </source>
</evidence>
<dbReference type="AlphaFoldDB" id="A0AAN9L982"/>
<organism evidence="2 3">
    <name type="scientific">Canavalia gladiata</name>
    <name type="common">Sword bean</name>
    <name type="synonym">Dolichos gladiatus</name>
    <dbReference type="NCBI Taxonomy" id="3824"/>
    <lineage>
        <taxon>Eukaryota</taxon>
        <taxon>Viridiplantae</taxon>
        <taxon>Streptophyta</taxon>
        <taxon>Embryophyta</taxon>
        <taxon>Tracheophyta</taxon>
        <taxon>Spermatophyta</taxon>
        <taxon>Magnoliopsida</taxon>
        <taxon>eudicotyledons</taxon>
        <taxon>Gunneridae</taxon>
        <taxon>Pentapetalae</taxon>
        <taxon>rosids</taxon>
        <taxon>fabids</taxon>
        <taxon>Fabales</taxon>
        <taxon>Fabaceae</taxon>
        <taxon>Papilionoideae</taxon>
        <taxon>50 kb inversion clade</taxon>
        <taxon>NPAAA clade</taxon>
        <taxon>indigoferoid/millettioid clade</taxon>
        <taxon>Phaseoleae</taxon>
        <taxon>Canavalia</taxon>
    </lineage>
</organism>
<evidence type="ECO:0000256" key="1">
    <source>
        <dbReference type="SAM" id="MobiDB-lite"/>
    </source>
</evidence>
<comment type="caution">
    <text evidence="2">The sequence shown here is derived from an EMBL/GenBank/DDBJ whole genome shotgun (WGS) entry which is preliminary data.</text>
</comment>
<dbReference type="PANTHER" id="PTHR35711:SF4">
    <property type="entry name" value="ACTING ON PEPTIDE BONDS (PEPTIDASE)-RELATED"/>
    <property type="match status" value="1"/>
</dbReference>
<keyword evidence="3" id="KW-1185">Reference proteome</keyword>
<protein>
    <submittedName>
        <fullName evidence="2">Uncharacterized protein</fullName>
    </submittedName>
</protein>
<dbReference type="Proteomes" id="UP001367508">
    <property type="component" value="Unassembled WGS sequence"/>
</dbReference>
<proteinExistence type="predicted"/>
<reference evidence="2 3" key="1">
    <citation type="submission" date="2024-01" db="EMBL/GenBank/DDBJ databases">
        <title>The genomes of 5 underutilized Papilionoideae crops provide insights into root nodulation and disease resistanc.</title>
        <authorList>
            <person name="Jiang F."/>
        </authorList>
    </citation>
    <scope>NUCLEOTIDE SEQUENCE [LARGE SCALE GENOMIC DNA]</scope>
    <source>
        <strain evidence="2">LVBAO_FW01</strain>
        <tissue evidence="2">Leaves</tissue>
    </source>
</reference>
<sequence>MKIKGLTLIRVYPNRTERHPSPLLLSHCQRYSNFSTMEEVSSSLSSVQRSMHIASVVAVDTILAAVESLLCLFILTGSLLTDINHSASSKLTMMDGRFPFDDLCKGKHTYLTNKDASDSDEDEDEDDDDDTNDQDDEALDEDFSAEDGDEEADPEDDPEANGAGGSDGDDDDDDDGDDDDDEGEDEDEDDDEDEEEEEEIPQPPTKKRK</sequence>
<feature type="compositionally biased region" description="Acidic residues" evidence="1">
    <location>
        <begin position="167"/>
        <end position="200"/>
    </location>
</feature>
<accession>A0AAN9L982</accession>
<dbReference type="EMBL" id="JAYMYQ010000005">
    <property type="protein sequence ID" value="KAK7330024.1"/>
    <property type="molecule type" value="Genomic_DNA"/>
</dbReference>
<evidence type="ECO:0000313" key="2">
    <source>
        <dbReference type="EMBL" id="KAK7330024.1"/>
    </source>
</evidence>
<feature type="compositionally biased region" description="Acidic residues" evidence="1">
    <location>
        <begin position="118"/>
        <end position="159"/>
    </location>
</feature>
<gene>
    <name evidence="2" type="ORF">VNO77_24209</name>
</gene>
<dbReference type="PANTHER" id="PTHR35711">
    <property type="entry name" value="EXPRESSED PROTEIN"/>
    <property type="match status" value="1"/>
</dbReference>
<name>A0AAN9L982_CANGL</name>